<proteinExistence type="predicted"/>
<accession>A0A815TPK6</accession>
<dbReference type="Proteomes" id="UP000663864">
    <property type="component" value="Unassembled WGS sequence"/>
</dbReference>
<feature type="non-terminal residue" evidence="1">
    <location>
        <position position="1"/>
    </location>
</feature>
<dbReference type="AlphaFoldDB" id="A0A815TPK6"/>
<comment type="caution">
    <text evidence="1">The sequence shown here is derived from an EMBL/GenBank/DDBJ whole genome shotgun (WGS) entry which is preliminary data.</text>
</comment>
<evidence type="ECO:0000313" key="1">
    <source>
        <dbReference type="EMBL" id="CAF1509382.1"/>
    </source>
</evidence>
<dbReference type="EMBL" id="CAJNOT010007642">
    <property type="protein sequence ID" value="CAF1509382.1"/>
    <property type="molecule type" value="Genomic_DNA"/>
</dbReference>
<sequence length="16" mass="1691">MVTLENMVSAGCPLEP</sequence>
<evidence type="ECO:0000313" key="2">
    <source>
        <dbReference type="Proteomes" id="UP000663864"/>
    </source>
</evidence>
<reference evidence="1" key="1">
    <citation type="submission" date="2021-02" db="EMBL/GenBank/DDBJ databases">
        <authorList>
            <person name="Nowell W R."/>
        </authorList>
    </citation>
    <scope>NUCLEOTIDE SEQUENCE</scope>
</reference>
<organism evidence="1 2">
    <name type="scientific">Rotaria sordida</name>
    <dbReference type="NCBI Taxonomy" id="392033"/>
    <lineage>
        <taxon>Eukaryota</taxon>
        <taxon>Metazoa</taxon>
        <taxon>Spiralia</taxon>
        <taxon>Gnathifera</taxon>
        <taxon>Rotifera</taxon>
        <taxon>Eurotatoria</taxon>
        <taxon>Bdelloidea</taxon>
        <taxon>Philodinida</taxon>
        <taxon>Philodinidae</taxon>
        <taxon>Rotaria</taxon>
    </lineage>
</organism>
<gene>
    <name evidence="1" type="ORF">ZHD862_LOCUS37841</name>
</gene>
<name>A0A815TPK6_9BILA</name>
<protein>
    <submittedName>
        <fullName evidence="1">Uncharacterized protein</fullName>
    </submittedName>
</protein>